<dbReference type="Proteomes" id="UP000677228">
    <property type="component" value="Unassembled WGS sequence"/>
</dbReference>
<feature type="region of interest" description="Disordered" evidence="1">
    <location>
        <begin position="79"/>
        <end position="98"/>
    </location>
</feature>
<dbReference type="EMBL" id="CAJNOQ010027493">
    <property type="protein sequence ID" value="CAF1553995.1"/>
    <property type="molecule type" value="Genomic_DNA"/>
</dbReference>
<gene>
    <name evidence="3" type="ORF">GPM918_LOCUS39373</name>
    <name evidence="2" type="ORF">OVA965_LOCUS34030</name>
    <name evidence="5" type="ORF">SRO942_LOCUS40244</name>
    <name evidence="4" type="ORF">TMI583_LOCUS34939</name>
</gene>
<organism evidence="3 6">
    <name type="scientific">Didymodactylos carnosus</name>
    <dbReference type="NCBI Taxonomy" id="1234261"/>
    <lineage>
        <taxon>Eukaryota</taxon>
        <taxon>Metazoa</taxon>
        <taxon>Spiralia</taxon>
        <taxon>Gnathifera</taxon>
        <taxon>Rotifera</taxon>
        <taxon>Eurotatoria</taxon>
        <taxon>Bdelloidea</taxon>
        <taxon>Philodinida</taxon>
        <taxon>Philodinidae</taxon>
        <taxon>Didymodactylos</taxon>
    </lineage>
</organism>
<evidence type="ECO:0000313" key="5">
    <source>
        <dbReference type="EMBL" id="CAF4415185.1"/>
    </source>
</evidence>
<reference evidence="3" key="1">
    <citation type="submission" date="2021-02" db="EMBL/GenBank/DDBJ databases">
        <authorList>
            <person name="Nowell W R."/>
        </authorList>
    </citation>
    <scope>NUCLEOTIDE SEQUENCE</scope>
</reference>
<dbReference type="EMBL" id="CAJNOK010028124">
    <property type="protein sequence ID" value="CAF1430690.1"/>
    <property type="molecule type" value="Genomic_DNA"/>
</dbReference>
<dbReference type="EMBL" id="CAJOBC010093193">
    <property type="protein sequence ID" value="CAF4415185.1"/>
    <property type="molecule type" value="Genomic_DNA"/>
</dbReference>
<evidence type="ECO:0000313" key="6">
    <source>
        <dbReference type="Proteomes" id="UP000663829"/>
    </source>
</evidence>
<dbReference type="EMBL" id="CAJOBA010049906">
    <property type="protein sequence ID" value="CAF4228799.1"/>
    <property type="molecule type" value="Genomic_DNA"/>
</dbReference>
<evidence type="ECO:0000313" key="3">
    <source>
        <dbReference type="EMBL" id="CAF1553995.1"/>
    </source>
</evidence>
<dbReference type="Proteomes" id="UP000681722">
    <property type="component" value="Unassembled WGS sequence"/>
</dbReference>
<proteinExistence type="predicted"/>
<evidence type="ECO:0000256" key="1">
    <source>
        <dbReference type="SAM" id="MobiDB-lite"/>
    </source>
</evidence>
<keyword evidence="6" id="KW-1185">Reference proteome</keyword>
<evidence type="ECO:0000313" key="2">
    <source>
        <dbReference type="EMBL" id="CAF1430690.1"/>
    </source>
</evidence>
<sequence>MGDFNARVGLQESQTAGDVIVKHTIDQQNENGQLLVDCCFVKNCTSVHDVRAHRGAAGAIGTDYHLLRAKIPIPVIDKAEETRQDTPPSCPEVVQSNR</sequence>
<dbReference type="Proteomes" id="UP000682733">
    <property type="component" value="Unassembled WGS sequence"/>
</dbReference>
<dbReference type="OrthoDB" id="413900at2759"/>
<dbReference type="AlphaFoldDB" id="A0A815X3P4"/>
<accession>A0A815X3P4</accession>
<evidence type="ECO:0000313" key="4">
    <source>
        <dbReference type="EMBL" id="CAF4228799.1"/>
    </source>
</evidence>
<name>A0A815X3P4_9BILA</name>
<protein>
    <submittedName>
        <fullName evidence="3">Uncharacterized protein</fullName>
    </submittedName>
</protein>
<dbReference type="Proteomes" id="UP000663829">
    <property type="component" value="Unassembled WGS sequence"/>
</dbReference>
<comment type="caution">
    <text evidence="3">The sequence shown here is derived from an EMBL/GenBank/DDBJ whole genome shotgun (WGS) entry which is preliminary data.</text>
</comment>